<dbReference type="Proteomes" id="UP000028123">
    <property type="component" value="Unassembled WGS sequence"/>
</dbReference>
<dbReference type="SUPFAM" id="SSF46894">
    <property type="entry name" value="C-terminal effector domain of the bipartite response regulators"/>
    <property type="match status" value="1"/>
</dbReference>
<dbReference type="SMART" id="SM00862">
    <property type="entry name" value="Trans_reg_C"/>
    <property type="match status" value="1"/>
</dbReference>
<dbReference type="SUPFAM" id="SSF52172">
    <property type="entry name" value="CheY-like"/>
    <property type="match status" value="1"/>
</dbReference>
<keyword evidence="12" id="KW-1185">Reference proteome</keyword>
<keyword evidence="6" id="KW-0804">Transcription</keyword>
<dbReference type="SMART" id="SM00448">
    <property type="entry name" value="REC"/>
    <property type="match status" value="1"/>
</dbReference>
<dbReference type="Pfam" id="PF00486">
    <property type="entry name" value="Trans_reg_C"/>
    <property type="match status" value="1"/>
</dbReference>
<dbReference type="CDD" id="cd17574">
    <property type="entry name" value="REC_OmpR"/>
    <property type="match status" value="1"/>
</dbReference>
<dbReference type="Gene3D" id="3.40.50.2300">
    <property type="match status" value="1"/>
</dbReference>
<dbReference type="FunFam" id="3.40.50.2300:FF:000001">
    <property type="entry name" value="DNA-binding response regulator PhoB"/>
    <property type="match status" value="1"/>
</dbReference>
<keyword evidence="3" id="KW-0902">Two-component regulatory system</keyword>
<evidence type="ECO:0000313" key="12">
    <source>
        <dbReference type="Proteomes" id="UP000028123"/>
    </source>
</evidence>
<dbReference type="InterPro" id="IPR001789">
    <property type="entry name" value="Sig_transdc_resp-reg_receiver"/>
</dbReference>
<dbReference type="eggNOG" id="COG0745">
    <property type="taxonomic scope" value="Bacteria"/>
</dbReference>
<dbReference type="AlphaFoldDB" id="A0A081NXM7"/>
<gene>
    <name evidence="11" type="ORF">ET33_17740</name>
</gene>
<dbReference type="InterPro" id="IPR016032">
    <property type="entry name" value="Sig_transdc_resp-reg_C-effctor"/>
</dbReference>
<evidence type="ECO:0000256" key="5">
    <source>
        <dbReference type="ARBA" id="ARBA00023125"/>
    </source>
</evidence>
<evidence type="ECO:0000256" key="8">
    <source>
        <dbReference type="PROSITE-ProRule" id="PRU01091"/>
    </source>
</evidence>
<evidence type="ECO:0000256" key="4">
    <source>
        <dbReference type="ARBA" id="ARBA00023015"/>
    </source>
</evidence>
<dbReference type="FunFam" id="1.10.10.10:FF:000018">
    <property type="entry name" value="DNA-binding response regulator ResD"/>
    <property type="match status" value="1"/>
</dbReference>
<dbReference type="InterPro" id="IPR011006">
    <property type="entry name" value="CheY-like_superfamily"/>
</dbReference>
<dbReference type="PROSITE" id="PS51755">
    <property type="entry name" value="OMPR_PHOB"/>
    <property type="match status" value="1"/>
</dbReference>
<evidence type="ECO:0000256" key="1">
    <source>
        <dbReference type="ARBA" id="ARBA00004496"/>
    </source>
</evidence>
<dbReference type="GO" id="GO:0032993">
    <property type="term" value="C:protein-DNA complex"/>
    <property type="evidence" value="ECO:0007669"/>
    <property type="project" value="TreeGrafter"/>
</dbReference>
<comment type="subcellular location">
    <subcellularLocation>
        <location evidence="1">Cytoplasm</location>
    </subcellularLocation>
</comment>
<feature type="domain" description="Response regulatory" evidence="9">
    <location>
        <begin position="5"/>
        <end position="118"/>
    </location>
</feature>
<sequence>MSSISILVVEDDLEISQLVASALEKEGYEVDMVHNGEEACRRFLDRHYDLAILDIMLPGVDGLELLRRIRETDKIPVLILSAKDQEVDKIVGLGLGADDYLTKPFLLGELLARVKAQLRRYLYFRPGHSDAAPVSILTYNGLKLNLCTMEVSVNDRLVALTSKEFAILKLLMSSPKRVFTKTQIFEQIWDDPYASETDENTVMVHIRRLRTKIEPDPSQPEYVQTVWGIGYRLGGKERQ</sequence>
<feature type="modified residue" description="4-aspartylphosphate" evidence="7">
    <location>
        <position position="54"/>
    </location>
</feature>
<dbReference type="InterPro" id="IPR001867">
    <property type="entry name" value="OmpR/PhoB-type_DNA-bd"/>
</dbReference>
<protein>
    <submittedName>
        <fullName evidence="11">PhoP family transcriptional regulator</fullName>
    </submittedName>
</protein>
<evidence type="ECO:0000259" key="9">
    <source>
        <dbReference type="PROSITE" id="PS50110"/>
    </source>
</evidence>
<evidence type="ECO:0000256" key="6">
    <source>
        <dbReference type="ARBA" id="ARBA00023163"/>
    </source>
</evidence>
<dbReference type="GO" id="GO:0000156">
    <property type="term" value="F:phosphorelay response regulator activity"/>
    <property type="evidence" value="ECO:0007669"/>
    <property type="project" value="TreeGrafter"/>
</dbReference>
<dbReference type="PANTHER" id="PTHR48111:SF26">
    <property type="entry name" value="STAGE 0 SPORULATION PROTEIN A HOMOLOG"/>
    <property type="match status" value="1"/>
</dbReference>
<keyword evidence="2 7" id="KW-0597">Phosphoprotein</keyword>
<evidence type="ECO:0000256" key="7">
    <source>
        <dbReference type="PROSITE-ProRule" id="PRU00169"/>
    </source>
</evidence>
<evidence type="ECO:0000313" key="11">
    <source>
        <dbReference type="EMBL" id="KEQ23200.1"/>
    </source>
</evidence>
<comment type="caution">
    <text evidence="11">The sequence shown here is derived from an EMBL/GenBank/DDBJ whole genome shotgun (WGS) entry which is preliminary data.</text>
</comment>
<feature type="domain" description="OmpR/PhoB-type" evidence="10">
    <location>
        <begin position="134"/>
        <end position="235"/>
    </location>
</feature>
<dbReference type="PROSITE" id="PS50110">
    <property type="entry name" value="RESPONSE_REGULATORY"/>
    <property type="match status" value="1"/>
</dbReference>
<dbReference type="Pfam" id="PF00072">
    <property type="entry name" value="Response_reg"/>
    <property type="match status" value="1"/>
</dbReference>
<name>A0A081NXM7_9BACL</name>
<dbReference type="GO" id="GO:0000976">
    <property type="term" value="F:transcription cis-regulatory region binding"/>
    <property type="evidence" value="ECO:0007669"/>
    <property type="project" value="TreeGrafter"/>
</dbReference>
<keyword evidence="5 8" id="KW-0238">DNA-binding</keyword>
<accession>A0A081NXM7</accession>
<dbReference type="CDD" id="cd00383">
    <property type="entry name" value="trans_reg_C"/>
    <property type="match status" value="1"/>
</dbReference>
<evidence type="ECO:0000256" key="3">
    <source>
        <dbReference type="ARBA" id="ARBA00023012"/>
    </source>
</evidence>
<dbReference type="PANTHER" id="PTHR48111">
    <property type="entry name" value="REGULATOR OF RPOS"/>
    <property type="match status" value="1"/>
</dbReference>
<dbReference type="RefSeq" id="WP_036689273.1">
    <property type="nucleotide sequence ID" value="NZ_JNVM01000024.1"/>
</dbReference>
<feature type="DNA-binding region" description="OmpR/PhoB-type" evidence="8">
    <location>
        <begin position="134"/>
        <end position="235"/>
    </location>
</feature>
<dbReference type="GO" id="GO:0006355">
    <property type="term" value="P:regulation of DNA-templated transcription"/>
    <property type="evidence" value="ECO:0007669"/>
    <property type="project" value="InterPro"/>
</dbReference>
<evidence type="ECO:0000259" key="10">
    <source>
        <dbReference type="PROSITE" id="PS51755"/>
    </source>
</evidence>
<proteinExistence type="predicted"/>
<dbReference type="InterPro" id="IPR036388">
    <property type="entry name" value="WH-like_DNA-bd_sf"/>
</dbReference>
<dbReference type="EMBL" id="JNVM01000024">
    <property type="protein sequence ID" value="KEQ23200.1"/>
    <property type="molecule type" value="Genomic_DNA"/>
</dbReference>
<dbReference type="GO" id="GO:0005829">
    <property type="term" value="C:cytosol"/>
    <property type="evidence" value="ECO:0007669"/>
    <property type="project" value="TreeGrafter"/>
</dbReference>
<keyword evidence="4" id="KW-0805">Transcription regulation</keyword>
<evidence type="ECO:0000256" key="2">
    <source>
        <dbReference type="ARBA" id="ARBA00022553"/>
    </source>
</evidence>
<organism evidence="11 12">
    <name type="scientific">Paenibacillus tyrfis</name>
    <dbReference type="NCBI Taxonomy" id="1501230"/>
    <lineage>
        <taxon>Bacteria</taxon>
        <taxon>Bacillati</taxon>
        <taxon>Bacillota</taxon>
        <taxon>Bacilli</taxon>
        <taxon>Bacillales</taxon>
        <taxon>Paenibacillaceae</taxon>
        <taxon>Paenibacillus</taxon>
    </lineage>
</organism>
<reference evidence="11 12" key="1">
    <citation type="submission" date="2014-06" db="EMBL/GenBank/DDBJ databases">
        <title>Draft genome sequence of Paenibacillus sp. MSt1.</title>
        <authorList>
            <person name="Aw Y.K."/>
            <person name="Ong K.S."/>
            <person name="Gan H.M."/>
            <person name="Lee S.M."/>
        </authorList>
    </citation>
    <scope>NUCLEOTIDE SEQUENCE [LARGE SCALE GENOMIC DNA]</scope>
    <source>
        <strain evidence="11 12">MSt1</strain>
    </source>
</reference>
<dbReference type="Gene3D" id="6.10.250.690">
    <property type="match status" value="1"/>
</dbReference>
<dbReference type="InterPro" id="IPR039420">
    <property type="entry name" value="WalR-like"/>
</dbReference>
<dbReference type="Gene3D" id="1.10.10.10">
    <property type="entry name" value="Winged helix-like DNA-binding domain superfamily/Winged helix DNA-binding domain"/>
    <property type="match status" value="1"/>
</dbReference>